<dbReference type="InterPro" id="IPR027385">
    <property type="entry name" value="Beta-barrel_OMP"/>
</dbReference>
<evidence type="ECO:0000256" key="1">
    <source>
        <dbReference type="ARBA" id="ARBA00022729"/>
    </source>
</evidence>
<dbReference type="Proteomes" id="UP000177187">
    <property type="component" value="Unassembled WGS sequence"/>
</dbReference>
<feature type="chain" id="PRO_5009518387" description="Outer membrane protein beta-barrel domain-containing protein" evidence="2">
    <location>
        <begin position="19"/>
        <end position="194"/>
    </location>
</feature>
<comment type="caution">
    <text evidence="4">The sequence shown here is derived from an EMBL/GenBank/DDBJ whole genome shotgun (WGS) entry which is preliminary data.</text>
</comment>
<keyword evidence="1 2" id="KW-0732">Signal</keyword>
<dbReference type="STRING" id="1817816.A2Y64_07565"/>
<accession>A0A1F5EWD5</accession>
<dbReference type="EMBL" id="MFAF01000143">
    <property type="protein sequence ID" value="OGD71699.1"/>
    <property type="molecule type" value="Genomic_DNA"/>
</dbReference>
<evidence type="ECO:0000259" key="3">
    <source>
        <dbReference type="Pfam" id="PF13505"/>
    </source>
</evidence>
<sequence>MRKALVVLLLLLTVAALAEAPRKPISGFAVGVFGGYWIYSGPSYFFHDGYGGSLRVGYRFKGGELELYGFFEYTSLQMTDLWSRLDPNPTGNLMTFGISPRITFSPTTWISPFFGAGPAYTLRTTSLDVERGSGEPFSYLQNAQDFAVFVEVGAEFLLQPSLIVEIGCHYIHPFTPEEERFSGITLGAGVAYFF</sequence>
<dbReference type="InterPro" id="IPR011250">
    <property type="entry name" value="OMP/PagP_B-barrel"/>
</dbReference>
<dbReference type="SUPFAM" id="SSF56925">
    <property type="entry name" value="OMPA-like"/>
    <property type="match status" value="1"/>
</dbReference>
<proteinExistence type="predicted"/>
<feature type="signal peptide" evidence="2">
    <location>
        <begin position="1"/>
        <end position="18"/>
    </location>
</feature>
<evidence type="ECO:0000256" key="2">
    <source>
        <dbReference type="SAM" id="SignalP"/>
    </source>
</evidence>
<dbReference type="Gene3D" id="2.40.160.20">
    <property type="match status" value="1"/>
</dbReference>
<organism evidence="4 5">
    <name type="scientific">Candidatus Coatesbacteria bacterium RBG_13_66_14</name>
    <dbReference type="NCBI Taxonomy" id="1817816"/>
    <lineage>
        <taxon>Bacteria</taxon>
        <taxon>Candidatus Coatesiibacteriota</taxon>
    </lineage>
</organism>
<dbReference type="Pfam" id="PF13505">
    <property type="entry name" value="OMP_b-brl"/>
    <property type="match status" value="1"/>
</dbReference>
<evidence type="ECO:0000313" key="5">
    <source>
        <dbReference type="Proteomes" id="UP000177187"/>
    </source>
</evidence>
<protein>
    <recommendedName>
        <fullName evidence="3">Outer membrane protein beta-barrel domain-containing protein</fullName>
    </recommendedName>
</protein>
<reference evidence="4 5" key="1">
    <citation type="journal article" date="2016" name="Nat. Commun.">
        <title>Thousands of microbial genomes shed light on interconnected biogeochemical processes in an aquifer system.</title>
        <authorList>
            <person name="Anantharaman K."/>
            <person name="Brown C.T."/>
            <person name="Hug L.A."/>
            <person name="Sharon I."/>
            <person name="Castelle C.J."/>
            <person name="Probst A.J."/>
            <person name="Thomas B.C."/>
            <person name="Singh A."/>
            <person name="Wilkins M.J."/>
            <person name="Karaoz U."/>
            <person name="Brodie E.L."/>
            <person name="Williams K.H."/>
            <person name="Hubbard S.S."/>
            <person name="Banfield J.F."/>
        </authorList>
    </citation>
    <scope>NUCLEOTIDE SEQUENCE [LARGE SCALE GENOMIC DNA]</scope>
</reference>
<evidence type="ECO:0000313" key="4">
    <source>
        <dbReference type="EMBL" id="OGD71699.1"/>
    </source>
</evidence>
<name>A0A1F5EWD5_9BACT</name>
<gene>
    <name evidence="4" type="ORF">A2Y64_07565</name>
</gene>
<dbReference type="AlphaFoldDB" id="A0A1F5EWD5"/>
<feature type="domain" description="Outer membrane protein beta-barrel" evidence="3">
    <location>
        <begin position="5"/>
        <end position="194"/>
    </location>
</feature>